<keyword evidence="4" id="KW-0396">Initiation factor</keyword>
<reference evidence="13" key="1">
    <citation type="submission" date="2016-04" db="UniProtKB">
        <authorList>
            <consortium name="WormBaseParasite"/>
        </authorList>
    </citation>
    <scope>IDENTIFICATION</scope>
</reference>
<dbReference type="InterPro" id="IPR000649">
    <property type="entry name" value="IF-2B-related"/>
</dbReference>
<protein>
    <recommendedName>
        <fullName evidence="6">Translation initiation factor eIF2B subunit delta</fullName>
    </recommendedName>
    <alternativeName>
        <fullName evidence="7">eIF2B GDP-GTP exchange factor subunit delta</fullName>
    </alternativeName>
</protein>
<accession>A0A0N5CU23</accession>
<evidence type="ECO:0000256" key="5">
    <source>
        <dbReference type="ARBA" id="ARBA00022917"/>
    </source>
</evidence>
<dbReference type="WBParaSite" id="TCLT_0000374001-mRNA-1">
    <property type="protein sequence ID" value="TCLT_0000374001-mRNA-1"/>
    <property type="gene ID" value="TCLT_0000374001"/>
</dbReference>
<dbReference type="Proteomes" id="UP000276776">
    <property type="component" value="Unassembled WGS sequence"/>
</dbReference>
<evidence type="ECO:0000256" key="6">
    <source>
        <dbReference type="ARBA" id="ARBA00044147"/>
    </source>
</evidence>
<dbReference type="OrthoDB" id="10254737at2759"/>
<comment type="subunit">
    <text evidence="8">Component of the translation initiation factor 2B (eIF2B) complex which is a heterodecamer of two sets of five different subunits: alpha, beta, gamma, delta and epsilon. Subunits alpha, beta and delta comprise a regulatory subcomplex and subunits epsilon and gamma comprise a catalytic subcomplex. Within the complex, the hexameric regulatory complex resides at the center, with the two heterodimeric catalytic subcomplexes bound on opposite sides.</text>
</comment>
<dbReference type="GO" id="GO:0003743">
    <property type="term" value="F:translation initiation factor activity"/>
    <property type="evidence" value="ECO:0007669"/>
    <property type="project" value="UniProtKB-KW"/>
</dbReference>
<feature type="region of interest" description="Disordered" evidence="10">
    <location>
        <begin position="75"/>
        <end position="138"/>
    </location>
</feature>
<evidence type="ECO:0000256" key="7">
    <source>
        <dbReference type="ARBA" id="ARBA00044356"/>
    </source>
</evidence>
<proteinExistence type="inferred from homology"/>
<dbReference type="Gene3D" id="3.40.50.10470">
    <property type="entry name" value="Translation initiation factor eif-2b, domain 2"/>
    <property type="match status" value="1"/>
</dbReference>
<evidence type="ECO:0000256" key="10">
    <source>
        <dbReference type="SAM" id="MobiDB-lite"/>
    </source>
</evidence>
<feature type="compositionally biased region" description="Basic and acidic residues" evidence="10">
    <location>
        <begin position="75"/>
        <end position="116"/>
    </location>
</feature>
<keyword evidence="12" id="KW-1185">Reference proteome</keyword>
<dbReference type="InterPro" id="IPR037171">
    <property type="entry name" value="NagB/RpiA_transferase-like"/>
</dbReference>
<sequence length="475" mass="53063">MSEEIVTQKGCDDVTGIDTMGKNNAPITEIANLRIANKQNNPCEVRSETSEKLKQSVAVEKAKSREQIKLERKTRAIEGKLRKEAKKALKQDKKSANEEKLSEKSHDREEIGDKTSGRRPYINPFTIKKDPGVPSRFRSSQPFRAVHFDIKTYDEENEEDPSNQPSVSETVAPAIHSSFLEFASRCKAKHIIGIDAVCVAFVQCFKRFLSHYVISPNQIMSRDLDQSMRHQLGSLTENGKHPFPPALGNLIRQLKKEISQLPDSISEDEGKERLCHWLDDFVHQNFELALQTISSFCQKKMRNSFFVLTFSWCPVVERIILDAYDNKLIFHVHVLDSPMHHRGKQLVKTLCSRKIHCSYAMLSAVGYLMNECDMVLLGCSAILSNGFVVADRGASQVALVASASNIPVLIAAQTCKFVDRVQSFAGGLHEVNALMCDSKEVIPADLVTALVTELRIIPPSSAPAVLKAKQLAFGL</sequence>
<dbReference type="EMBL" id="UYYF01004265">
    <property type="protein sequence ID" value="VDN00723.1"/>
    <property type="molecule type" value="Genomic_DNA"/>
</dbReference>
<gene>
    <name evidence="11" type="ORF">TCLT_LOCUS3729</name>
</gene>
<evidence type="ECO:0000256" key="2">
    <source>
        <dbReference type="ARBA" id="ARBA00007251"/>
    </source>
</evidence>
<dbReference type="SUPFAM" id="SSF100950">
    <property type="entry name" value="NagB/RpiA/CoA transferase-like"/>
    <property type="match status" value="1"/>
</dbReference>
<dbReference type="GO" id="GO:0005829">
    <property type="term" value="C:cytosol"/>
    <property type="evidence" value="ECO:0007669"/>
    <property type="project" value="UniProtKB-SubCell"/>
</dbReference>
<evidence type="ECO:0000256" key="1">
    <source>
        <dbReference type="ARBA" id="ARBA00004514"/>
    </source>
</evidence>
<evidence type="ECO:0000313" key="12">
    <source>
        <dbReference type="Proteomes" id="UP000276776"/>
    </source>
</evidence>
<dbReference type="STRING" id="103827.A0A0N5CU23"/>
<evidence type="ECO:0000256" key="4">
    <source>
        <dbReference type="ARBA" id="ARBA00022540"/>
    </source>
</evidence>
<keyword evidence="5" id="KW-0648">Protein biosynthesis</keyword>
<evidence type="ECO:0000313" key="13">
    <source>
        <dbReference type="WBParaSite" id="TCLT_0000374001-mRNA-1"/>
    </source>
</evidence>
<evidence type="ECO:0000256" key="9">
    <source>
        <dbReference type="RuleBase" id="RU003814"/>
    </source>
</evidence>
<dbReference type="Pfam" id="PF01008">
    <property type="entry name" value="IF-2B"/>
    <property type="match status" value="1"/>
</dbReference>
<evidence type="ECO:0000256" key="3">
    <source>
        <dbReference type="ARBA" id="ARBA00022490"/>
    </source>
</evidence>
<comment type="similarity">
    <text evidence="2 9">Belongs to the eIF-2B alpha/beta/delta subunits family.</text>
</comment>
<dbReference type="PANTHER" id="PTHR10233">
    <property type="entry name" value="TRANSLATION INITIATION FACTOR EIF-2B"/>
    <property type="match status" value="1"/>
</dbReference>
<reference evidence="11 12" key="2">
    <citation type="submission" date="2018-11" db="EMBL/GenBank/DDBJ databases">
        <authorList>
            <consortium name="Pathogen Informatics"/>
        </authorList>
    </citation>
    <scope>NUCLEOTIDE SEQUENCE [LARGE SCALE GENOMIC DNA]</scope>
</reference>
<dbReference type="InterPro" id="IPR042529">
    <property type="entry name" value="IF_2B-like_C"/>
</dbReference>
<evidence type="ECO:0000256" key="8">
    <source>
        <dbReference type="ARBA" id="ARBA00046432"/>
    </source>
</evidence>
<comment type="subcellular location">
    <subcellularLocation>
        <location evidence="1">Cytoplasm</location>
        <location evidence="1">Cytosol</location>
    </subcellularLocation>
</comment>
<keyword evidence="3" id="KW-0963">Cytoplasm</keyword>
<dbReference type="AlphaFoldDB" id="A0A0N5CU23"/>
<organism evidence="13">
    <name type="scientific">Thelazia callipaeda</name>
    <name type="common">Oriental eyeworm</name>
    <name type="synonym">Parasitic nematode</name>
    <dbReference type="NCBI Taxonomy" id="103827"/>
    <lineage>
        <taxon>Eukaryota</taxon>
        <taxon>Metazoa</taxon>
        <taxon>Ecdysozoa</taxon>
        <taxon>Nematoda</taxon>
        <taxon>Chromadorea</taxon>
        <taxon>Rhabditida</taxon>
        <taxon>Spirurina</taxon>
        <taxon>Spiruromorpha</taxon>
        <taxon>Thelazioidea</taxon>
        <taxon>Thelaziidae</taxon>
        <taxon>Thelazia</taxon>
    </lineage>
</organism>
<dbReference type="OMA" id="QPFRAVH"/>
<name>A0A0N5CU23_THECL</name>
<evidence type="ECO:0000313" key="11">
    <source>
        <dbReference type="EMBL" id="VDN00723.1"/>
    </source>
</evidence>
<dbReference type="PANTHER" id="PTHR10233:SF14">
    <property type="entry name" value="TRANSLATION INITIATION FACTOR EIF-2B SUBUNIT DELTA"/>
    <property type="match status" value="1"/>
</dbReference>